<evidence type="ECO:0000256" key="1">
    <source>
        <dbReference type="SAM" id="Coils"/>
    </source>
</evidence>
<keyword evidence="3" id="KW-1185">Reference proteome</keyword>
<sequence length="129" mass="14657">MSEPLTYGELLGKLTDAAEEIHRLRGHAATQNDQIDALTLKLNRAERERQHSDELLVGAHNDLCEALDVRHRPLLDVIQHAAVVRADRDRFAGFIGRLRELAYMGGQDGESVRHYVQQAFAEFDREANR</sequence>
<gene>
    <name evidence="2" type="ORF">F9B16_09780</name>
</gene>
<evidence type="ECO:0000313" key="2">
    <source>
        <dbReference type="EMBL" id="KAB2384727.1"/>
    </source>
</evidence>
<dbReference type="Proteomes" id="UP000483004">
    <property type="component" value="Unassembled WGS sequence"/>
</dbReference>
<keyword evidence="1" id="KW-0175">Coiled coil</keyword>
<accession>A0A6L3W2K1</accession>
<dbReference type="AlphaFoldDB" id="A0A6L3W2K1"/>
<comment type="caution">
    <text evidence="2">The sequence shown here is derived from an EMBL/GenBank/DDBJ whole genome shotgun (WGS) entry which is preliminary data.</text>
</comment>
<organism evidence="2 3">
    <name type="scientific">Actinomadura montaniterrae</name>
    <dbReference type="NCBI Taxonomy" id="1803903"/>
    <lineage>
        <taxon>Bacteria</taxon>
        <taxon>Bacillati</taxon>
        <taxon>Actinomycetota</taxon>
        <taxon>Actinomycetes</taxon>
        <taxon>Streptosporangiales</taxon>
        <taxon>Thermomonosporaceae</taxon>
        <taxon>Actinomadura</taxon>
    </lineage>
</organism>
<dbReference type="EMBL" id="WBMR01000019">
    <property type="protein sequence ID" value="KAB2384727.1"/>
    <property type="molecule type" value="Genomic_DNA"/>
</dbReference>
<reference evidence="2 3" key="1">
    <citation type="submission" date="2019-09" db="EMBL/GenBank/DDBJ databases">
        <title>Actinomadura physcomitrii sp. nov., a novel actinomycete isolated from moss [Physcomitrium sphaericum (Ludw) Fuernr].</title>
        <authorList>
            <person name="Liu C."/>
            <person name="Zhuang X."/>
        </authorList>
    </citation>
    <scope>NUCLEOTIDE SEQUENCE [LARGE SCALE GENOMIC DNA]</scope>
    <source>
        <strain evidence="2 3">CYP1-1B</strain>
    </source>
</reference>
<name>A0A6L3W2K1_9ACTN</name>
<dbReference type="RefSeq" id="WP_151539682.1">
    <property type="nucleotide sequence ID" value="NZ_WBMR01000019.1"/>
</dbReference>
<evidence type="ECO:0000313" key="3">
    <source>
        <dbReference type="Proteomes" id="UP000483004"/>
    </source>
</evidence>
<proteinExistence type="predicted"/>
<feature type="coiled-coil region" evidence="1">
    <location>
        <begin position="28"/>
        <end position="55"/>
    </location>
</feature>
<protein>
    <submittedName>
        <fullName evidence="2">Uncharacterized protein</fullName>
    </submittedName>
</protein>